<protein>
    <submittedName>
        <fullName evidence="1">Uncharacterized protein</fullName>
    </submittedName>
</protein>
<keyword evidence="2" id="KW-1185">Reference proteome</keyword>
<reference evidence="2" key="2">
    <citation type="submission" date="2013-12" db="EMBL/GenBank/DDBJ databases">
        <authorList>
            <person name="Yu Y."/>
            <person name="Lee S."/>
            <person name="de Baynast K."/>
            <person name="Wissotski M."/>
            <person name="Liu L."/>
            <person name="Talag J."/>
            <person name="Goicoechea J."/>
            <person name="Angelova A."/>
            <person name="Jetty R."/>
            <person name="Kudrna D."/>
            <person name="Golser W."/>
            <person name="Rivera L."/>
            <person name="Zhang J."/>
            <person name="Wing R."/>
        </authorList>
    </citation>
    <scope>NUCLEOTIDE SEQUENCE</scope>
</reference>
<organism evidence="1 2">
    <name type="scientific">Leersia perrieri</name>
    <dbReference type="NCBI Taxonomy" id="77586"/>
    <lineage>
        <taxon>Eukaryota</taxon>
        <taxon>Viridiplantae</taxon>
        <taxon>Streptophyta</taxon>
        <taxon>Embryophyta</taxon>
        <taxon>Tracheophyta</taxon>
        <taxon>Spermatophyta</taxon>
        <taxon>Magnoliopsida</taxon>
        <taxon>Liliopsida</taxon>
        <taxon>Poales</taxon>
        <taxon>Poaceae</taxon>
        <taxon>BOP clade</taxon>
        <taxon>Oryzoideae</taxon>
        <taxon>Oryzeae</taxon>
        <taxon>Oryzinae</taxon>
        <taxon>Leersia</taxon>
    </lineage>
</organism>
<dbReference type="Gramene" id="LPERR03G32650.1">
    <property type="protein sequence ID" value="LPERR03G32650.1"/>
    <property type="gene ID" value="LPERR03G32650"/>
</dbReference>
<evidence type="ECO:0000313" key="2">
    <source>
        <dbReference type="Proteomes" id="UP000032180"/>
    </source>
</evidence>
<name>A0A0D9W0K3_9ORYZ</name>
<dbReference type="EnsemblPlants" id="LPERR03G32650.1">
    <property type="protein sequence ID" value="LPERR03G32650.1"/>
    <property type="gene ID" value="LPERR03G32650"/>
</dbReference>
<dbReference type="AlphaFoldDB" id="A0A0D9W0K3"/>
<reference evidence="1" key="3">
    <citation type="submission" date="2015-04" db="UniProtKB">
        <authorList>
            <consortium name="EnsemblPlants"/>
        </authorList>
    </citation>
    <scope>IDENTIFICATION</scope>
</reference>
<reference evidence="1 2" key="1">
    <citation type="submission" date="2012-08" db="EMBL/GenBank/DDBJ databases">
        <title>Oryza genome evolution.</title>
        <authorList>
            <person name="Wing R.A."/>
        </authorList>
    </citation>
    <scope>NUCLEOTIDE SEQUENCE</scope>
</reference>
<dbReference type="Proteomes" id="UP000032180">
    <property type="component" value="Chromosome 3"/>
</dbReference>
<accession>A0A0D9W0K3</accession>
<sequence>MLVTVAAEANFFPFATKTATDAVATLLRETTAAILLRETTAAVVQTVALSNEGGGGTEVEISWQRVAVALSLGKIG</sequence>
<proteinExistence type="predicted"/>
<dbReference type="HOGENOM" id="CLU_2658039_0_0_1"/>
<evidence type="ECO:0000313" key="1">
    <source>
        <dbReference type="EnsemblPlants" id="LPERR03G32650.1"/>
    </source>
</evidence>